<dbReference type="InterPro" id="IPR011037">
    <property type="entry name" value="Pyrv_Knase-like_insert_dom_sf"/>
</dbReference>
<dbReference type="Gene3D" id="2.40.33.20">
    <property type="entry name" value="PK beta-barrel domain-like"/>
    <property type="match status" value="1"/>
</dbReference>
<reference evidence="2 3" key="1">
    <citation type="submission" date="2019-11" db="EMBL/GenBank/DDBJ databases">
        <title>Identification of a novel strain.</title>
        <authorList>
            <person name="Xu Q."/>
            <person name="Wang G."/>
        </authorList>
    </citation>
    <scope>NUCLEOTIDE SEQUENCE [LARGE SCALE GENOMIC DNA]</scope>
    <source>
        <strain evidence="3">xq</strain>
    </source>
</reference>
<keyword evidence="3" id="KW-1185">Reference proteome</keyword>
<dbReference type="PANTHER" id="PTHR36930">
    <property type="entry name" value="METAL-SULFUR CLUSTER BIOSYNTHESIS PROTEINS YUAD-RELATED"/>
    <property type="match status" value="1"/>
</dbReference>
<dbReference type="RefSeq" id="WP_154738470.1">
    <property type="nucleotide sequence ID" value="NZ_WMBQ01000001.1"/>
</dbReference>
<dbReference type="GO" id="GO:0030151">
    <property type="term" value="F:molybdenum ion binding"/>
    <property type="evidence" value="ECO:0007669"/>
    <property type="project" value="InterPro"/>
</dbReference>
<protein>
    <submittedName>
        <fullName evidence="2">MOSC domain-containing protein</fullName>
    </submittedName>
</protein>
<proteinExistence type="predicted"/>
<dbReference type="Proteomes" id="UP000440694">
    <property type="component" value="Unassembled WGS sequence"/>
</dbReference>
<dbReference type="InterPro" id="IPR052716">
    <property type="entry name" value="MOSC_domain"/>
</dbReference>
<comment type="caution">
    <text evidence="2">The sequence shown here is derived from an EMBL/GenBank/DDBJ whole genome shotgun (WGS) entry which is preliminary data.</text>
</comment>
<gene>
    <name evidence="2" type="ORF">GIW81_06480</name>
</gene>
<dbReference type="GO" id="GO:0030170">
    <property type="term" value="F:pyridoxal phosphate binding"/>
    <property type="evidence" value="ECO:0007669"/>
    <property type="project" value="InterPro"/>
</dbReference>
<dbReference type="SUPFAM" id="SSF50800">
    <property type="entry name" value="PK beta-barrel domain-like"/>
    <property type="match status" value="1"/>
</dbReference>
<dbReference type="Pfam" id="PF03473">
    <property type="entry name" value="MOSC"/>
    <property type="match status" value="1"/>
</dbReference>
<accession>A0A6I3KMP8</accession>
<dbReference type="GO" id="GO:0003824">
    <property type="term" value="F:catalytic activity"/>
    <property type="evidence" value="ECO:0007669"/>
    <property type="project" value="InterPro"/>
</dbReference>
<dbReference type="InterPro" id="IPR005302">
    <property type="entry name" value="MoCF_Sase_C"/>
</dbReference>
<evidence type="ECO:0000313" key="3">
    <source>
        <dbReference type="Proteomes" id="UP000440694"/>
    </source>
</evidence>
<dbReference type="PANTHER" id="PTHR36930:SF1">
    <property type="entry name" value="MOSC DOMAIN-CONTAINING PROTEIN"/>
    <property type="match status" value="1"/>
</dbReference>
<dbReference type="PROSITE" id="PS51340">
    <property type="entry name" value="MOSC"/>
    <property type="match status" value="1"/>
</dbReference>
<evidence type="ECO:0000313" key="2">
    <source>
        <dbReference type="EMBL" id="MTD93981.1"/>
    </source>
</evidence>
<sequence>MTGRLIGIAWRPARFAPMQTVDAVEISLEAGVAGDHKGAKFKRRAVTILAREDWEAALAQLAAEGDPGALDLDWTMRRANLLVEGVRLPRAIGATLRIGAALLEVTYPTSPCARMEAARKGLLKALHPEWRGGVTCKVLEGGRVSIGDEVAVVSSPPERHIKLPG</sequence>
<feature type="domain" description="MOSC" evidence="1">
    <location>
        <begin position="18"/>
        <end position="153"/>
    </location>
</feature>
<name>A0A6I3KMP8_9HYPH</name>
<organism evidence="2 3">
    <name type="scientific">Hyphomicrobium album</name>
    <dbReference type="NCBI Taxonomy" id="2665159"/>
    <lineage>
        <taxon>Bacteria</taxon>
        <taxon>Pseudomonadati</taxon>
        <taxon>Pseudomonadota</taxon>
        <taxon>Alphaproteobacteria</taxon>
        <taxon>Hyphomicrobiales</taxon>
        <taxon>Hyphomicrobiaceae</taxon>
        <taxon>Hyphomicrobium</taxon>
    </lineage>
</organism>
<evidence type="ECO:0000259" key="1">
    <source>
        <dbReference type="PROSITE" id="PS51340"/>
    </source>
</evidence>
<dbReference type="EMBL" id="WMBQ01000001">
    <property type="protein sequence ID" value="MTD93981.1"/>
    <property type="molecule type" value="Genomic_DNA"/>
</dbReference>
<dbReference type="AlphaFoldDB" id="A0A6I3KMP8"/>